<evidence type="ECO:0000313" key="2">
    <source>
        <dbReference type="Proteomes" id="UP000178534"/>
    </source>
</evidence>
<reference evidence="1 2" key="1">
    <citation type="journal article" date="2016" name="Nat. Commun.">
        <title>Thousands of microbial genomes shed light on interconnected biogeochemical processes in an aquifer system.</title>
        <authorList>
            <person name="Anantharaman K."/>
            <person name="Brown C.T."/>
            <person name="Hug L.A."/>
            <person name="Sharon I."/>
            <person name="Castelle C.J."/>
            <person name="Probst A.J."/>
            <person name="Thomas B.C."/>
            <person name="Singh A."/>
            <person name="Wilkins M.J."/>
            <person name="Karaoz U."/>
            <person name="Brodie E.L."/>
            <person name="Williams K.H."/>
            <person name="Hubbard S.S."/>
            <person name="Banfield J.F."/>
        </authorList>
    </citation>
    <scope>NUCLEOTIDE SEQUENCE [LARGE SCALE GENOMIC DNA]</scope>
</reference>
<evidence type="ECO:0000313" key="1">
    <source>
        <dbReference type="EMBL" id="OGZ13853.1"/>
    </source>
</evidence>
<dbReference type="AlphaFoldDB" id="A0A1G2DK24"/>
<dbReference type="EMBL" id="MHLP01000002">
    <property type="protein sequence ID" value="OGZ13853.1"/>
    <property type="molecule type" value="Genomic_DNA"/>
</dbReference>
<accession>A0A1G2DK24</accession>
<proteinExistence type="predicted"/>
<dbReference type="Proteomes" id="UP000178534">
    <property type="component" value="Unassembled WGS sequence"/>
</dbReference>
<protein>
    <submittedName>
        <fullName evidence="1">Uncharacterized protein</fullName>
    </submittedName>
</protein>
<gene>
    <name evidence="1" type="ORF">A2942_02855</name>
</gene>
<sequence length="141" mass="15606">MLHDAVLEYPVDGPAIHGVSCEAIQFPAENSFSLAFIEALHHLAEHRAIMRGLCGLGLGEHTDHSKPVLLRQALKLGDLRLNRGNLLLLAFTRLASIEEVSDFIGVLIHITLFLHCVRSFEILFCQSESHDQFCKPSGDPP</sequence>
<name>A0A1G2DK24_9BACT</name>
<organism evidence="1 2">
    <name type="scientific">Candidatus Lloydbacteria bacterium RIFCSPLOWO2_01_FULL_50_20</name>
    <dbReference type="NCBI Taxonomy" id="1798665"/>
    <lineage>
        <taxon>Bacteria</taxon>
        <taxon>Candidatus Lloydiibacteriota</taxon>
    </lineage>
</organism>
<comment type="caution">
    <text evidence="1">The sequence shown here is derived from an EMBL/GenBank/DDBJ whole genome shotgun (WGS) entry which is preliminary data.</text>
</comment>